<dbReference type="SMART" id="SM00086">
    <property type="entry name" value="PAC"/>
    <property type="match status" value="2"/>
</dbReference>
<dbReference type="GO" id="GO:0000155">
    <property type="term" value="F:phosphorelay sensor kinase activity"/>
    <property type="evidence" value="ECO:0007669"/>
    <property type="project" value="InterPro"/>
</dbReference>
<dbReference type="InterPro" id="IPR000014">
    <property type="entry name" value="PAS"/>
</dbReference>
<dbReference type="InterPro" id="IPR001610">
    <property type="entry name" value="PAC"/>
</dbReference>
<organism evidence="13 14">
    <name type="scientific">Pseudogulbenkiania subflava DSM 22618</name>
    <dbReference type="NCBI Taxonomy" id="1123014"/>
    <lineage>
        <taxon>Bacteria</taxon>
        <taxon>Pseudomonadati</taxon>
        <taxon>Pseudomonadota</taxon>
        <taxon>Betaproteobacteria</taxon>
        <taxon>Neisseriales</taxon>
        <taxon>Chromobacteriaceae</taxon>
        <taxon>Pseudogulbenkiania</taxon>
    </lineage>
</organism>
<dbReference type="PROSITE" id="PS50109">
    <property type="entry name" value="HIS_KIN"/>
    <property type="match status" value="1"/>
</dbReference>
<dbReference type="Gene3D" id="3.30.450.20">
    <property type="entry name" value="PAS domain"/>
    <property type="match status" value="2"/>
</dbReference>
<protein>
    <recommendedName>
        <fullName evidence="2">histidine kinase</fullName>
        <ecNumber evidence="2">2.7.13.3</ecNumber>
    </recommendedName>
</protein>
<dbReference type="EMBL" id="FXAG01000035">
    <property type="protein sequence ID" value="SMF56212.1"/>
    <property type="molecule type" value="Genomic_DNA"/>
</dbReference>
<dbReference type="InterPro" id="IPR004358">
    <property type="entry name" value="Sig_transdc_His_kin-like_C"/>
</dbReference>
<dbReference type="SMART" id="SM00091">
    <property type="entry name" value="PAS"/>
    <property type="match status" value="2"/>
</dbReference>
<evidence type="ECO:0000256" key="9">
    <source>
        <dbReference type="SAM" id="Phobius"/>
    </source>
</evidence>
<accession>A0A1Y6CI39</accession>
<feature type="domain" description="PAC" evidence="12">
    <location>
        <begin position="359"/>
        <end position="411"/>
    </location>
</feature>
<keyword evidence="4" id="KW-0808">Transferase</keyword>
<evidence type="ECO:0000256" key="7">
    <source>
        <dbReference type="ARBA" id="ARBA00022840"/>
    </source>
</evidence>
<keyword evidence="8" id="KW-0902">Two-component regulatory system</keyword>
<evidence type="ECO:0000256" key="8">
    <source>
        <dbReference type="ARBA" id="ARBA00023012"/>
    </source>
</evidence>
<feature type="domain" description="PAS" evidence="11">
    <location>
        <begin position="283"/>
        <end position="355"/>
    </location>
</feature>
<keyword evidence="9" id="KW-1133">Transmembrane helix</keyword>
<dbReference type="InterPro" id="IPR005467">
    <property type="entry name" value="His_kinase_dom"/>
</dbReference>
<dbReference type="AlphaFoldDB" id="A0A1Y6CI39"/>
<evidence type="ECO:0000256" key="6">
    <source>
        <dbReference type="ARBA" id="ARBA00022777"/>
    </source>
</evidence>
<keyword evidence="9" id="KW-0472">Membrane</keyword>
<comment type="catalytic activity">
    <reaction evidence="1">
        <text>ATP + protein L-histidine = ADP + protein N-phospho-L-histidine.</text>
        <dbReference type="EC" id="2.7.13.3"/>
    </reaction>
</comment>
<dbReference type="SMART" id="SM00388">
    <property type="entry name" value="HisKA"/>
    <property type="match status" value="1"/>
</dbReference>
<name>A0A1Y6CI39_9NEIS</name>
<dbReference type="Proteomes" id="UP000192920">
    <property type="component" value="Unassembled WGS sequence"/>
</dbReference>
<dbReference type="Pfam" id="PF13188">
    <property type="entry name" value="PAS_8"/>
    <property type="match status" value="1"/>
</dbReference>
<evidence type="ECO:0000259" key="12">
    <source>
        <dbReference type="PROSITE" id="PS50113"/>
    </source>
</evidence>
<dbReference type="SUPFAM" id="SSF47384">
    <property type="entry name" value="Homodimeric domain of signal transducing histidine kinase"/>
    <property type="match status" value="1"/>
</dbReference>
<evidence type="ECO:0000256" key="4">
    <source>
        <dbReference type="ARBA" id="ARBA00022679"/>
    </source>
</evidence>
<dbReference type="PROSITE" id="PS50113">
    <property type="entry name" value="PAC"/>
    <property type="match status" value="1"/>
</dbReference>
<gene>
    <name evidence="13" type="ORF">SAMN02745746_03996</name>
</gene>
<dbReference type="SUPFAM" id="SSF55874">
    <property type="entry name" value="ATPase domain of HSP90 chaperone/DNA topoisomerase II/histidine kinase"/>
    <property type="match status" value="1"/>
</dbReference>
<evidence type="ECO:0000313" key="13">
    <source>
        <dbReference type="EMBL" id="SMF56212.1"/>
    </source>
</evidence>
<dbReference type="RefSeq" id="WP_085277940.1">
    <property type="nucleotide sequence ID" value="NZ_FXAG01000035.1"/>
</dbReference>
<evidence type="ECO:0000259" key="10">
    <source>
        <dbReference type="PROSITE" id="PS50109"/>
    </source>
</evidence>
<dbReference type="PROSITE" id="PS50112">
    <property type="entry name" value="PAS"/>
    <property type="match status" value="1"/>
</dbReference>
<dbReference type="NCBIfam" id="TIGR00229">
    <property type="entry name" value="sensory_box"/>
    <property type="match status" value="1"/>
</dbReference>
<dbReference type="InterPro" id="IPR035965">
    <property type="entry name" value="PAS-like_dom_sf"/>
</dbReference>
<keyword evidence="14" id="KW-1185">Reference proteome</keyword>
<dbReference type="CDD" id="cd00082">
    <property type="entry name" value="HisKA"/>
    <property type="match status" value="1"/>
</dbReference>
<dbReference type="InterPro" id="IPR003594">
    <property type="entry name" value="HATPase_dom"/>
</dbReference>
<dbReference type="Gene3D" id="3.30.565.10">
    <property type="entry name" value="Histidine kinase-like ATPase, C-terminal domain"/>
    <property type="match status" value="1"/>
</dbReference>
<dbReference type="GO" id="GO:0006355">
    <property type="term" value="P:regulation of DNA-templated transcription"/>
    <property type="evidence" value="ECO:0007669"/>
    <property type="project" value="InterPro"/>
</dbReference>
<dbReference type="PANTHER" id="PTHR43065">
    <property type="entry name" value="SENSOR HISTIDINE KINASE"/>
    <property type="match status" value="1"/>
</dbReference>
<dbReference type="CDD" id="cd18773">
    <property type="entry name" value="PDC1_HK_sensor"/>
    <property type="match status" value="1"/>
</dbReference>
<dbReference type="CDD" id="cd00130">
    <property type="entry name" value="PAS"/>
    <property type="match status" value="1"/>
</dbReference>
<dbReference type="InterPro" id="IPR036890">
    <property type="entry name" value="HATPase_C_sf"/>
</dbReference>
<evidence type="ECO:0000256" key="2">
    <source>
        <dbReference type="ARBA" id="ARBA00012438"/>
    </source>
</evidence>
<evidence type="ECO:0000256" key="1">
    <source>
        <dbReference type="ARBA" id="ARBA00000085"/>
    </source>
</evidence>
<dbReference type="SMART" id="SM00387">
    <property type="entry name" value="HATPase_c"/>
    <property type="match status" value="1"/>
</dbReference>
<dbReference type="STRING" id="1123014.SAMN02745746_03996"/>
<dbReference type="EC" id="2.7.13.3" evidence="2"/>
<evidence type="ECO:0000259" key="11">
    <source>
        <dbReference type="PROSITE" id="PS50112"/>
    </source>
</evidence>
<keyword evidence="3" id="KW-0597">Phosphoprotein</keyword>
<dbReference type="PANTHER" id="PTHR43065:SF10">
    <property type="entry name" value="PEROXIDE STRESS-ACTIVATED HISTIDINE KINASE MAK3"/>
    <property type="match status" value="1"/>
</dbReference>
<dbReference type="InterPro" id="IPR003661">
    <property type="entry name" value="HisK_dim/P_dom"/>
</dbReference>
<feature type="transmembrane region" description="Helical" evidence="9">
    <location>
        <begin position="244"/>
        <end position="265"/>
    </location>
</feature>
<dbReference type="InterPro" id="IPR013767">
    <property type="entry name" value="PAS_fold"/>
</dbReference>
<keyword evidence="9" id="KW-0812">Transmembrane</keyword>
<keyword evidence="7" id="KW-0067">ATP-binding</keyword>
<dbReference type="PRINTS" id="PR00344">
    <property type="entry name" value="BCTRLSENSOR"/>
</dbReference>
<evidence type="ECO:0000313" key="14">
    <source>
        <dbReference type="Proteomes" id="UP000192920"/>
    </source>
</evidence>
<evidence type="ECO:0000256" key="5">
    <source>
        <dbReference type="ARBA" id="ARBA00022741"/>
    </source>
</evidence>
<dbReference type="Pfam" id="PF02518">
    <property type="entry name" value="HATPase_c"/>
    <property type="match status" value="1"/>
</dbReference>
<feature type="domain" description="Histidine kinase" evidence="10">
    <location>
        <begin position="543"/>
        <end position="758"/>
    </location>
</feature>
<dbReference type="Pfam" id="PF00989">
    <property type="entry name" value="PAS"/>
    <property type="match status" value="1"/>
</dbReference>
<dbReference type="SUPFAM" id="SSF55785">
    <property type="entry name" value="PYP-like sensor domain (PAS domain)"/>
    <property type="match status" value="2"/>
</dbReference>
<dbReference type="InterPro" id="IPR000700">
    <property type="entry name" value="PAS-assoc_C"/>
</dbReference>
<dbReference type="GO" id="GO:0005524">
    <property type="term" value="F:ATP binding"/>
    <property type="evidence" value="ECO:0007669"/>
    <property type="project" value="UniProtKB-KW"/>
</dbReference>
<evidence type="ECO:0000256" key="3">
    <source>
        <dbReference type="ARBA" id="ARBA00022553"/>
    </source>
</evidence>
<dbReference type="Pfam" id="PF00512">
    <property type="entry name" value="HisKA"/>
    <property type="match status" value="1"/>
</dbReference>
<dbReference type="InterPro" id="IPR036097">
    <property type="entry name" value="HisK_dim/P_sf"/>
</dbReference>
<reference evidence="14" key="1">
    <citation type="submission" date="2017-04" db="EMBL/GenBank/DDBJ databases">
        <authorList>
            <person name="Varghese N."/>
            <person name="Submissions S."/>
        </authorList>
    </citation>
    <scope>NUCLEOTIDE SEQUENCE [LARGE SCALE GENOMIC DNA]</scope>
    <source>
        <strain evidence="14">DSM 22618</strain>
    </source>
</reference>
<keyword evidence="5" id="KW-0547">Nucleotide-binding</keyword>
<sequence length="772" mass="86393">MPKSRSPRFLLLTTVGSLLALITALSGIVYLVYRDWMEGQQDSLIQEVLWLDQSLRLHLETHREWAENAANDVSGLRINGYQFQQSARLLLRENPELLEAERVDARGRVLWDTRRVNLPGDVLSGAAHDALWRASKLMRAAYGEAYRGRDGKYRFDMAVPIIVEGEYVGGIRLVYQMEGLLYNQVPWWIASKYLISIQDLGGKVLASRFDEAEQPGTLQYQISFDPPGHGLTLRAAEYRSAMGLTLPVLVVAVVTLVLALLYSVWRIRRHIRERSAAERALELEMSLRQAMEDSMKSGLMALSASGEIVRVNRAFCAMSGFGENELVGQSPPHSFWPTNEYPLLHDTIAAVLRGFQPEHGFEVPFVTKNGEAFEVRLFATPLVERDGSQRGWICSMYDITELKKKRLALNASHQRFLTVLNGLDAGVCVTDKGGSQLLYANPTFSHLWMKDEPDADCCLLLPRLPEGGEEGAENQHLEFTSDGGNTWFQIHRRRIEWVDGQEAWLSILTDVTELRQREARERAQEERFQNTSRLIAMGEMASSLAHELNQPLSAINTYSSGLQRRLPPDLELPKGVREAIQAISEQARRAGQIVNSIRAFVKKHAPQLELADPAKVVGRAIGLAEPMVVKHGVSLLLQPSESVCRLEMDPVLIEQVLLNLIKNAVEAMRDAETRRPQVTVRYGADAGYWRVEVADNGPGLSDSIRSNLFTPFYSSKPDGLGIGLNICRSIVEFHRGQFGVERSADGGCAFWFTLPLAALEREQKTAPAGAVR</sequence>
<keyword evidence="6" id="KW-0418">Kinase</keyword>
<dbReference type="Gene3D" id="1.10.287.130">
    <property type="match status" value="1"/>
</dbReference>
<proteinExistence type="predicted"/>